<evidence type="ECO:0000256" key="5">
    <source>
        <dbReference type="ARBA" id="ARBA00023128"/>
    </source>
</evidence>
<evidence type="ECO:0000256" key="6">
    <source>
        <dbReference type="PROSITE-ProRule" id="PRU00708"/>
    </source>
</evidence>
<dbReference type="Gene3D" id="1.25.40.10">
    <property type="entry name" value="Tetratricopeptide repeat domain"/>
    <property type="match status" value="1"/>
</dbReference>
<sequence>MALGRVGRCCRSFLLDPSKRVFCGVLQPGWMEGCIGAKRHLLSENVIRLHEFQQRKLAVAHLRLRGKKLISNKLQNTQLILRDDLKLFLHLCDSADDMLIVRDAMYRYHQENLNFAFKEFKFGPLFVRQCYELGLEEFAAATVTDEKMRGFFNDSTSFNITIDMLFTKGLYEKALEVLGIMKSQGVTLNTDTVTLAAGTCYKLNTPRSYEFCSTLIEDKQSKGFLISKQAQCFFVALAIRQNDIEKAKLLYPQIRSFDNKLSENLTVLILAMTGAVEDAVSILSAAVLPDRPTFVKKPKFSEHVLDVLRSCSNGGPHMMEVEQVVANLKQAGQVTSQTLDDMLCHTPKVNSKPVLVQARKASRRTMKPLNNILLSE</sequence>
<organism evidence="7 8">
    <name type="scientific">Dicentrarchus labrax</name>
    <name type="common">European seabass</name>
    <name type="synonym">Morone labrax</name>
    <dbReference type="NCBI Taxonomy" id="13489"/>
    <lineage>
        <taxon>Eukaryota</taxon>
        <taxon>Metazoa</taxon>
        <taxon>Chordata</taxon>
        <taxon>Craniata</taxon>
        <taxon>Vertebrata</taxon>
        <taxon>Euteleostomi</taxon>
        <taxon>Actinopterygii</taxon>
        <taxon>Neopterygii</taxon>
        <taxon>Teleostei</taxon>
        <taxon>Neoteleostei</taxon>
        <taxon>Acanthomorphata</taxon>
        <taxon>Eupercaria</taxon>
        <taxon>Moronidae</taxon>
        <taxon>Dicentrarchus</taxon>
    </lineage>
</organism>
<dbReference type="InterPro" id="IPR011990">
    <property type="entry name" value="TPR-like_helical_dom_sf"/>
</dbReference>
<dbReference type="AlphaFoldDB" id="A0A8P4KCT6"/>
<dbReference type="Pfam" id="PF10037">
    <property type="entry name" value="MRP-S27"/>
    <property type="match status" value="1"/>
</dbReference>
<dbReference type="GeneID" id="127370485"/>
<dbReference type="PANTHER" id="PTHR14700:SF0">
    <property type="entry name" value="PENTATRICOPEPTIDE REPEAT-CONTAINING PROTEIN 2, MITOCHONDRIAL"/>
    <property type="match status" value="1"/>
</dbReference>
<name>A0A8P4KCT6_DICLA</name>
<dbReference type="RefSeq" id="XP_051268534.1">
    <property type="nucleotide sequence ID" value="XM_051412574.1"/>
</dbReference>
<comment type="similarity">
    <text evidence="2">Belongs to the PTCD2 family.</text>
</comment>
<reference evidence="7" key="1">
    <citation type="submission" date="2025-08" db="UniProtKB">
        <authorList>
            <consortium name="Ensembl"/>
        </authorList>
    </citation>
    <scope>IDENTIFICATION</scope>
</reference>
<dbReference type="Proteomes" id="UP000694389">
    <property type="component" value="Unassembled WGS sequence"/>
</dbReference>
<evidence type="ECO:0000313" key="8">
    <source>
        <dbReference type="Proteomes" id="UP000694389"/>
    </source>
</evidence>
<evidence type="ECO:0000256" key="1">
    <source>
        <dbReference type="ARBA" id="ARBA00004173"/>
    </source>
</evidence>
<dbReference type="GeneTree" id="ENSGT00390000009329"/>
<feature type="repeat" description="PPR" evidence="6">
    <location>
        <begin position="154"/>
        <end position="188"/>
    </location>
</feature>
<keyword evidence="4" id="KW-0507">mRNA processing</keyword>
<dbReference type="InterPro" id="IPR002885">
    <property type="entry name" value="PPR_rpt"/>
</dbReference>
<evidence type="ECO:0000256" key="2">
    <source>
        <dbReference type="ARBA" id="ARBA00008677"/>
    </source>
</evidence>
<dbReference type="GO" id="GO:0005739">
    <property type="term" value="C:mitochondrion"/>
    <property type="evidence" value="ECO:0007669"/>
    <property type="project" value="UniProtKB-SubCell"/>
</dbReference>
<evidence type="ECO:0000256" key="4">
    <source>
        <dbReference type="ARBA" id="ARBA00022664"/>
    </source>
</evidence>
<dbReference type="OrthoDB" id="6073372at2759"/>
<dbReference type="GO" id="GO:0007005">
    <property type="term" value="P:mitochondrion organization"/>
    <property type="evidence" value="ECO:0007669"/>
    <property type="project" value="TreeGrafter"/>
</dbReference>
<gene>
    <name evidence="7" type="primary">ptcd2</name>
</gene>
<reference evidence="7" key="2">
    <citation type="submission" date="2025-09" db="UniProtKB">
        <authorList>
            <consortium name="Ensembl"/>
        </authorList>
    </citation>
    <scope>IDENTIFICATION</scope>
</reference>
<dbReference type="OMA" id="KFYCSQI"/>
<dbReference type="CTD" id="79810"/>
<dbReference type="Ensembl" id="ENSDLAT00005077069.1">
    <property type="protein sequence ID" value="ENSDLAP00005067490.1"/>
    <property type="gene ID" value="ENSDLAG00005029467.1"/>
</dbReference>
<evidence type="ECO:0000256" key="3">
    <source>
        <dbReference type="ARBA" id="ARBA00014675"/>
    </source>
</evidence>
<keyword evidence="5" id="KW-0496">Mitochondrion</keyword>
<dbReference type="GO" id="GO:0050684">
    <property type="term" value="P:regulation of mRNA processing"/>
    <property type="evidence" value="ECO:0007669"/>
    <property type="project" value="InterPro"/>
</dbReference>
<accession>A0A8P4KCT6</accession>
<proteinExistence type="inferred from homology"/>
<dbReference type="PANTHER" id="PTHR14700">
    <property type="entry name" value="PENTATRICOPEPTIDE REPEAT-CONTAINING PROTEIN 2, MITOCHONDRIAL"/>
    <property type="match status" value="1"/>
</dbReference>
<keyword evidence="8" id="KW-1185">Reference proteome</keyword>
<dbReference type="InterPro" id="IPR034913">
    <property type="entry name" value="mS27/PTCD2"/>
</dbReference>
<comment type="subcellular location">
    <subcellularLocation>
        <location evidence="1">Mitochondrion</location>
    </subcellularLocation>
</comment>
<protein>
    <recommendedName>
        <fullName evidence="3">Pentatricopeptide repeat-containing protein 2, mitochondrial</fullName>
    </recommendedName>
</protein>
<dbReference type="InterPro" id="IPR034629">
    <property type="entry name" value="PTCD2"/>
</dbReference>
<dbReference type="GO" id="GO:0003723">
    <property type="term" value="F:RNA binding"/>
    <property type="evidence" value="ECO:0007669"/>
    <property type="project" value="TreeGrafter"/>
</dbReference>
<evidence type="ECO:0000313" key="7">
    <source>
        <dbReference type="Ensembl" id="ENSDLAP00005067490.1"/>
    </source>
</evidence>
<dbReference type="PROSITE" id="PS51375">
    <property type="entry name" value="PPR"/>
    <property type="match status" value="1"/>
</dbReference>
<dbReference type="GO" id="GO:0006397">
    <property type="term" value="P:mRNA processing"/>
    <property type="evidence" value="ECO:0007669"/>
    <property type="project" value="UniProtKB-KW"/>
</dbReference>